<protein>
    <submittedName>
        <fullName evidence="2">PIG-L family deacetylase</fullName>
    </submittedName>
</protein>
<accession>A0A9D2EIY9</accession>
<sequence>MRIMTVYAHPADTITNCGGTLALHADAGDEIVAVILTHGGRIHPNVYAEEARKENADPRLTAAGRAEIIENKKDELRRAAEIIGITAIEFLDHDDLMSTVQEDLVDQVAELIAEHRPDVVIADYPQNPAVTNSTHTIATMVLIAAMDRAASFLKNLDGKEEVNIKQVFLGGLPVLASDALSTYGVRNDLLIDITSVVGRKVAAMDCFTSQGYDGPFARKLIEASNGEFGRSAGVALAEPYVRFRSETRSLLPLTEYAEAADPLTRHVSYSQFDVRREFPLA</sequence>
<dbReference type="Proteomes" id="UP000824037">
    <property type="component" value="Unassembled WGS sequence"/>
</dbReference>
<evidence type="ECO:0000313" key="3">
    <source>
        <dbReference type="Proteomes" id="UP000824037"/>
    </source>
</evidence>
<proteinExistence type="predicted"/>
<gene>
    <name evidence="2" type="ORF">H9815_19630</name>
</gene>
<comment type="caution">
    <text evidence="2">The sequence shown here is derived from an EMBL/GenBank/DDBJ whole genome shotgun (WGS) entry which is preliminary data.</text>
</comment>
<dbReference type="AlphaFoldDB" id="A0A9D2EIY9"/>
<dbReference type="InterPro" id="IPR003737">
    <property type="entry name" value="GlcNAc_PI_deacetylase-related"/>
</dbReference>
<dbReference type="EMBL" id="DXBY01000333">
    <property type="protein sequence ID" value="HIZ37991.1"/>
    <property type="molecule type" value="Genomic_DNA"/>
</dbReference>
<dbReference type="PANTHER" id="PTHR12993">
    <property type="entry name" value="N-ACETYLGLUCOSAMINYL-PHOSPHATIDYLINOSITOL DE-N-ACETYLASE-RELATED"/>
    <property type="match status" value="1"/>
</dbReference>
<reference evidence="2" key="1">
    <citation type="journal article" date="2021" name="PeerJ">
        <title>Extensive microbial diversity within the chicken gut microbiome revealed by metagenomics and culture.</title>
        <authorList>
            <person name="Gilroy R."/>
            <person name="Ravi A."/>
            <person name="Getino M."/>
            <person name="Pursley I."/>
            <person name="Horton D.L."/>
            <person name="Alikhan N.F."/>
            <person name="Baker D."/>
            <person name="Gharbi K."/>
            <person name="Hall N."/>
            <person name="Watson M."/>
            <person name="Adriaenssens E.M."/>
            <person name="Foster-Nyarko E."/>
            <person name="Jarju S."/>
            <person name="Secka A."/>
            <person name="Antonio M."/>
            <person name="Oren A."/>
            <person name="Chaudhuri R.R."/>
            <person name="La Ragione R."/>
            <person name="Hildebrand F."/>
            <person name="Pallen M.J."/>
        </authorList>
    </citation>
    <scope>NUCLEOTIDE SEQUENCE</scope>
    <source>
        <strain evidence="2">ChiGjej4B4-7305</strain>
    </source>
</reference>
<dbReference type="Gene3D" id="3.40.50.10320">
    <property type="entry name" value="LmbE-like"/>
    <property type="match status" value="1"/>
</dbReference>
<reference evidence="2" key="2">
    <citation type="submission" date="2021-04" db="EMBL/GenBank/DDBJ databases">
        <authorList>
            <person name="Gilroy R."/>
        </authorList>
    </citation>
    <scope>NUCLEOTIDE SEQUENCE</scope>
    <source>
        <strain evidence="2">ChiGjej4B4-7305</strain>
    </source>
</reference>
<dbReference type="GO" id="GO:0016811">
    <property type="term" value="F:hydrolase activity, acting on carbon-nitrogen (but not peptide) bonds, in linear amides"/>
    <property type="evidence" value="ECO:0007669"/>
    <property type="project" value="TreeGrafter"/>
</dbReference>
<dbReference type="Pfam" id="PF02585">
    <property type="entry name" value="PIG-L"/>
    <property type="match status" value="1"/>
</dbReference>
<dbReference type="PANTHER" id="PTHR12993:SF11">
    <property type="entry name" value="N-ACETYLGLUCOSAMINYL-PHOSPHATIDYLINOSITOL DE-N-ACETYLASE"/>
    <property type="match status" value="1"/>
</dbReference>
<dbReference type="SUPFAM" id="SSF102588">
    <property type="entry name" value="LmbE-like"/>
    <property type="match status" value="1"/>
</dbReference>
<organism evidence="2 3">
    <name type="scientific">Candidatus Ruania gallistercoris</name>
    <dbReference type="NCBI Taxonomy" id="2838746"/>
    <lineage>
        <taxon>Bacteria</taxon>
        <taxon>Bacillati</taxon>
        <taxon>Actinomycetota</taxon>
        <taxon>Actinomycetes</taxon>
        <taxon>Micrococcales</taxon>
        <taxon>Ruaniaceae</taxon>
        <taxon>Ruania</taxon>
    </lineage>
</organism>
<evidence type="ECO:0000256" key="1">
    <source>
        <dbReference type="ARBA" id="ARBA00022833"/>
    </source>
</evidence>
<name>A0A9D2EIY9_9MICO</name>
<dbReference type="InterPro" id="IPR024078">
    <property type="entry name" value="LmbE-like_dom_sf"/>
</dbReference>
<evidence type="ECO:0000313" key="2">
    <source>
        <dbReference type="EMBL" id="HIZ37991.1"/>
    </source>
</evidence>
<keyword evidence="1" id="KW-0862">Zinc</keyword>
<dbReference type="GO" id="GO:0016137">
    <property type="term" value="P:glycoside metabolic process"/>
    <property type="evidence" value="ECO:0007669"/>
    <property type="project" value="UniProtKB-ARBA"/>
</dbReference>